<sequence length="250" mass="26783">MDRRGSVTRRSPGLSRVAPRLLKGPLVKSIRVRALLAVAAAVLACVALTACSSPVSLGSAATVGDQRISSSELNAEIEEYQAALKKAKISEAQLQIPSVPRAILLQLIYFRQFEQFARRNGVVVTEGDVDKFITEQGGMQQIGPAALSKGVPPSETRAWIRAAIIYQKGLERFGANLTDQASVQAAQMKLFGQMDAVPVKISPRYGTWDTQRGLVEEARFGKPAAGTDAATPQDPSQQQDPNQSDPAAGQ</sequence>
<dbReference type="Gene3D" id="1.10.4030.10">
    <property type="entry name" value="Porin chaperone SurA, peptide-binding domain"/>
    <property type="match status" value="1"/>
</dbReference>
<dbReference type="AlphaFoldDB" id="A0A367FLK8"/>
<dbReference type="SUPFAM" id="SSF109998">
    <property type="entry name" value="Triger factor/SurA peptide-binding domain-like"/>
    <property type="match status" value="1"/>
</dbReference>
<comment type="caution">
    <text evidence="2">The sequence shown here is derived from an EMBL/GenBank/DDBJ whole genome shotgun (WGS) entry which is preliminary data.</text>
</comment>
<protein>
    <submittedName>
        <fullName evidence="2">Uncharacterized protein</fullName>
    </submittedName>
</protein>
<dbReference type="EMBL" id="QOIL01000005">
    <property type="protein sequence ID" value="RCG31286.1"/>
    <property type="molecule type" value="Genomic_DNA"/>
</dbReference>
<evidence type="ECO:0000256" key="1">
    <source>
        <dbReference type="SAM" id="MobiDB-lite"/>
    </source>
</evidence>
<dbReference type="Pfam" id="PF13624">
    <property type="entry name" value="SurA_N_3"/>
    <property type="match status" value="1"/>
</dbReference>
<gene>
    <name evidence="2" type="ORF">DQ384_11235</name>
</gene>
<dbReference type="Proteomes" id="UP000253094">
    <property type="component" value="Unassembled WGS sequence"/>
</dbReference>
<dbReference type="InterPro" id="IPR027304">
    <property type="entry name" value="Trigger_fact/SurA_dom_sf"/>
</dbReference>
<accession>A0A367FLK8</accession>
<dbReference type="OrthoDB" id="3212108at2"/>
<name>A0A367FLK8_9ACTN</name>
<proteinExistence type="predicted"/>
<evidence type="ECO:0000313" key="3">
    <source>
        <dbReference type="Proteomes" id="UP000253094"/>
    </source>
</evidence>
<feature type="compositionally biased region" description="Low complexity" evidence="1">
    <location>
        <begin position="228"/>
        <end position="250"/>
    </location>
</feature>
<organism evidence="2 3">
    <name type="scientific">Sphaerisporangium album</name>
    <dbReference type="NCBI Taxonomy" id="509200"/>
    <lineage>
        <taxon>Bacteria</taxon>
        <taxon>Bacillati</taxon>
        <taxon>Actinomycetota</taxon>
        <taxon>Actinomycetes</taxon>
        <taxon>Streptosporangiales</taxon>
        <taxon>Streptosporangiaceae</taxon>
        <taxon>Sphaerisporangium</taxon>
    </lineage>
</organism>
<keyword evidence="3" id="KW-1185">Reference proteome</keyword>
<reference evidence="2 3" key="1">
    <citation type="submission" date="2018-06" db="EMBL/GenBank/DDBJ databases">
        <title>Sphaerisporangium craniellae sp. nov., isolated from a marine sponge in the South China Sea.</title>
        <authorList>
            <person name="Li L."/>
        </authorList>
    </citation>
    <scope>NUCLEOTIDE SEQUENCE [LARGE SCALE GENOMIC DNA]</scope>
    <source>
        <strain evidence="2 3">CCTCC AA 208026</strain>
    </source>
</reference>
<feature type="region of interest" description="Disordered" evidence="1">
    <location>
        <begin position="213"/>
        <end position="250"/>
    </location>
</feature>
<evidence type="ECO:0000313" key="2">
    <source>
        <dbReference type="EMBL" id="RCG31286.1"/>
    </source>
</evidence>